<evidence type="ECO:0000256" key="9">
    <source>
        <dbReference type="SAM" id="Phobius"/>
    </source>
</evidence>
<feature type="transmembrane region" description="Helical" evidence="9">
    <location>
        <begin position="99"/>
        <end position="116"/>
    </location>
</feature>
<reference evidence="11" key="2">
    <citation type="submission" date="2025-08" db="UniProtKB">
        <authorList>
            <consortium name="Ensembl"/>
        </authorList>
    </citation>
    <scope>IDENTIFICATION</scope>
    <source>
        <strain evidence="11">Isolate ISIS603380</strain>
    </source>
</reference>
<feature type="transmembrane region" description="Helical" evidence="9">
    <location>
        <begin position="191"/>
        <end position="218"/>
    </location>
</feature>
<keyword evidence="5" id="KW-0552">Olfaction</keyword>
<keyword evidence="12" id="KW-1185">Reference proteome</keyword>
<dbReference type="PROSITE" id="PS50262">
    <property type="entry name" value="G_PROTEIN_RECEP_F1_2"/>
    <property type="match status" value="1"/>
</dbReference>
<accession>G3TVE0</accession>
<dbReference type="InterPro" id="IPR000725">
    <property type="entry name" value="Olfact_rcpt"/>
</dbReference>
<evidence type="ECO:0000256" key="1">
    <source>
        <dbReference type="ARBA" id="ARBA00004651"/>
    </source>
</evidence>
<dbReference type="Gene3D" id="1.20.1070.10">
    <property type="entry name" value="Rhodopsin 7-helix transmembrane proteins"/>
    <property type="match status" value="1"/>
</dbReference>
<dbReference type="PANTHER" id="PTHR26453">
    <property type="entry name" value="OLFACTORY RECEPTOR"/>
    <property type="match status" value="1"/>
</dbReference>
<name>G3TVE0_LOXAF</name>
<feature type="transmembrane region" description="Helical" evidence="9">
    <location>
        <begin position="26"/>
        <end position="49"/>
    </location>
</feature>
<dbReference type="Ensembl" id="ENSLAFT00000031225.1">
    <property type="protein sequence ID" value="ENSLAFP00000019548.1"/>
    <property type="gene ID" value="ENSLAFG00000028011.1"/>
</dbReference>
<dbReference type="InterPro" id="IPR017452">
    <property type="entry name" value="GPCR_Rhodpsn_7TM"/>
</dbReference>
<feature type="transmembrane region" description="Helical" evidence="9">
    <location>
        <begin position="267"/>
        <end position="285"/>
    </location>
</feature>
<evidence type="ECO:0000256" key="8">
    <source>
        <dbReference type="ARBA" id="ARBA00023224"/>
    </source>
</evidence>
<dbReference type="GO" id="GO:0005886">
    <property type="term" value="C:plasma membrane"/>
    <property type="evidence" value="ECO:0007669"/>
    <property type="project" value="UniProtKB-SubCell"/>
</dbReference>
<comment type="subcellular location">
    <subcellularLocation>
        <location evidence="1">Cell membrane</location>
        <topology evidence="1">Multi-pass membrane protein</topology>
    </subcellularLocation>
</comment>
<dbReference type="PRINTS" id="PR00245">
    <property type="entry name" value="OLFACTORYR"/>
</dbReference>
<proteinExistence type="predicted"/>
<dbReference type="Proteomes" id="UP000007646">
    <property type="component" value="Unassembled WGS sequence"/>
</dbReference>
<dbReference type="GO" id="GO:0004930">
    <property type="term" value="F:G protein-coupled receptor activity"/>
    <property type="evidence" value="ECO:0007669"/>
    <property type="project" value="InterPro"/>
</dbReference>
<dbReference type="AlphaFoldDB" id="G3TVE0"/>
<feature type="domain" description="G-protein coupled receptors family 1 profile" evidence="10">
    <location>
        <begin position="41"/>
        <end position="282"/>
    </location>
</feature>
<dbReference type="InParanoid" id="G3TVE0"/>
<keyword evidence="8" id="KW-0807">Transducer</keyword>
<dbReference type="InterPro" id="IPR000276">
    <property type="entry name" value="GPCR_Rhodpsn"/>
</dbReference>
<evidence type="ECO:0000256" key="6">
    <source>
        <dbReference type="ARBA" id="ARBA00022989"/>
    </source>
</evidence>
<reference evidence="11" key="3">
    <citation type="submission" date="2025-09" db="UniProtKB">
        <authorList>
            <consortium name="Ensembl"/>
        </authorList>
    </citation>
    <scope>IDENTIFICATION</scope>
    <source>
        <strain evidence="11">Isolate ISIS603380</strain>
    </source>
</reference>
<feature type="transmembrane region" description="Helical" evidence="9">
    <location>
        <begin position="230"/>
        <end position="247"/>
    </location>
</feature>
<evidence type="ECO:0000256" key="7">
    <source>
        <dbReference type="ARBA" id="ARBA00023136"/>
    </source>
</evidence>
<keyword evidence="2" id="KW-1003">Cell membrane</keyword>
<dbReference type="Pfam" id="PF13853">
    <property type="entry name" value="7tm_4"/>
    <property type="match status" value="1"/>
</dbReference>
<evidence type="ECO:0000256" key="2">
    <source>
        <dbReference type="ARBA" id="ARBA00022475"/>
    </source>
</evidence>
<evidence type="ECO:0000313" key="11">
    <source>
        <dbReference type="Ensembl" id="ENSLAFP00000019548.1"/>
    </source>
</evidence>
<dbReference type="HOGENOM" id="CLU_012526_1_2_1"/>
<dbReference type="PRINTS" id="PR00237">
    <property type="entry name" value="GPCRRHODOPSN"/>
</dbReference>
<dbReference type="GO" id="GO:0004984">
    <property type="term" value="F:olfactory receptor activity"/>
    <property type="evidence" value="ECO:0007669"/>
    <property type="project" value="InterPro"/>
</dbReference>
<sequence>KKTENQNLGADFILLDIFQYGQMNSVLFVAIAGLFSLTLVGNIILTHLIRLDTRLHAPMSFLLSQLSFIGLMYISTTVPKMAANFLSNSKSITFLGCEIQTFVVLTLSGTEALLNFMSYDRVAICHPLHYPVLMSKMICLFMVISTNALTHTLYVSQLPFCRSWLINHFFCEVPSLMSLVHRDTSQYEYTVLFTILIILILPFLALLASYARVLIVAYPVSSGKRQTKVVSTYSSHPIVASLFYGTALSTYTRPHSLHYPKEEKVVAIFYSIITTLLNPLIYNLGNKEVIRAMRRLLG</sequence>
<keyword evidence="7 9" id="KW-0472">Membrane</keyword>
<keyword evidence="3" id="KW-0716">Sensory transduction</keyword>
<evidence type="ECO:0000256" key="3">
    <source>
        <dbReference type="ARBA" id="ARBA00022606"/>
    </source>
</evidence>
<evidence type="ECO:0000313" key="12">
    <source>
        <dbReference type="Proteomes" id="UP000007646"/>
    </source>
</evidence>
<protein>
    <recommendedName>
        <fullName evidence="10">G-protein coupled receptors family 1 profile domain-containing protein</fullName>
    </recommendedName>
</protein>
<evidence type="ECO:0000256" key="5">
    <source>
        <dbReference type="ARBA" id="ARBA00022725"/>
    </source>
</evidence>
<feature type="transmembrane region" description="Helical" evidence="9">
    <location>
        <begin position="61"/>
        <end position="79"/>
    </location>
</feature>
<reference evidence="11 12" key="1">
    <citation type="submission" date="2009-06" db="EMBL/GenBank/DDBJ databases">
        <title>The Genome Sequence of Loxodonta africana (African elephant).</title>
        <authorList>
            <person name="Di Palma F."/>
            <person name="Heiman D."/>
            <person name="Young S."/>
            <person name="Johnson J."/>
            <person name="Lander E.S."/>
            <person name="Lindblad-Toh K."/>
        </authorList>
    </citation>
    <scope>NUCLEOTIDE SEQUENCE [LARGE SCALE GENOMIC DNA]</scope>
    <source>
        <strain evidence="11 12">Isolate ISIS603380</strain>
    </source>
</reference>
<evidence type="ECO:0000259" key="10">
    <source>
        <dbReference type="PROSITE" id="PS50262"/>
    </source>
</evidence>
<dbReference type="FunFam" id="1.20.1070.10:FF:000008">
    <property type="entry name" value="Olfactory receptor"/>
    <property type="match status" value="1"/>
</dbReference>
<dbReference type="eggNOG" id="ENOG502RTYI">
    <property type="taxonomic scope" value="Eukaryota"/>
</dbReference>
<dbReference type="GeneTree" id="ENSGT01150000286923"/>
<dbReference type="SUPFAM" id="SSF81321">
    <property type="entry name" value="Family A G protein-coupled receptor-like"/>
    <property type="match status" value="1"/>
</dbReference>
<feature type="transmembrane region" description="Helical" evidence="9">
    <location>
        <begin position="128"/>
        <end position="149"/>
    </location>
</feature>
<keyword evidence="6 9" id="KW-1133">Transmembrane helix</keyword>
<evidence type="ECO:0000256" key="4">
    <source>
        <dbReference type="ARBA" id="ARBA00022692"/>
    </source>
</evidence>
<keyword evidence="4 9" id="KW-0812">Transmembrane</keyword>
<organism evidence="11 12">
    <name type="scientific">Loxodonta africana</name>
    <name type="common">African elephant</name>
    <dbReference type="NCBI Taxonomy" id="9785"/>
    <lineage>
        <taxon>Eukaryota</taxon>
        <taxon>Metazoa</taxon>
        <taxon>Chordata</taxon>
        <taxon>Craniata</taxon>
        <taxon>Vertebrata</taxon>
        <taxon>Euteleostomi</taxon>
        <taxon>Mammalia</taxon>
        <taxon>Eutheria</taxon>
        <taxon>Afrotheria</taxon>
        <taxon>Proboscidea</taxon>
        <taxon>Elephantidae</taxon>
        <taxon>Loxodonta</taxon>
    </lineage>
</organism>